<keyword evidence="2" id="KW-1185">Reference proteome</keyword>
<dbReference type="OrthoDB" id="9787986at2"/>
<dbReference type="KEGG" id="csci:HDCHBGLK_01746"/>
<proteinExistence type="predicted"/>
<name>A0A494WKX1_CLOS5</name>
<protein>
    <submittedName>
        <fullName evidence="1">Uncharacterized protein</fullName>
    </submittedName>
</protein>
<accession>A0A494WKX1</accession>
<dbReference type="InterPro" id="IPR043779">
    <property type="entry name" value="DUF5721"/>
</dbReference>
<dbReference type="GeneID" id="62695957"/>
<reference evidence="1 2" key="1">
    <citation type="journal article" date="2019" name="Appl. Environ. Microbiol.">
        <title>Clostridium scindens ATCC 35704: integration of nutritional requirements, the complete genome sequence, and global transcriptional responses to bile acids.</title>
        <authorList>
            <person name="Devendran S."/>
            <person name="Shrestha R."/>
            <person name="Alves J.M.P."/>
            <person name="Wolf P.G."/>
            <person name="Ly L."/>
            <person name="Hernandez A.G."/>
            <person name="Mendez-Garcia C."/>
            <person name="Inboden A."/>
            <person name="Wiley J."/>
            <person name="Paul O."/>
            <person name="Allen A."/>
            <person name="Springer E."/>
            <person name="Wright C.L."/>
            <person name="Fields C.J."/>
            <person name="Daniel S.L."/>
            <person name="Ridlon J.M."/>
        </authorList>
    </citation>
    <scope>NUCLEOTIDE SEQUENCE [LARGE SCALE GENOMIC DNA]</scope>
    <source>
        <strain evidence="1 2">ATCC 35704</strain>
    </source>
</reference>
<gene>
    <name evidence="1" type="ORF">HDCHBGLK_01746</name>
</gene>
<sequence>MDFITLSAKTCMAHLLLKETFDQFSFIEGEITTFNKFTLDGFLQKDFFDDAPKRSHSYWKEVRELCFAIIRGRRTPLNFKIVLSLAPENFAAFLEKHQIGACRAEDIQGLYLNFHYDGTTLQCITGTSMHTFTMDKTLEREWDAYVGKMLGNWREL</sequence>
<dbReference type="AlphaFoldDB" id="A0A494WKX1"/>
<dbReference type="Pfam" id="PF18988">
    <property type="entry name" value="DUF5721"/>
    <property type="match status" value="1"/>
</dbReference>
<dbReference type="EMBL" id="CP036170">
    <property type="protein sequence ID" value="QBF74347.1"/>
    <property type="molecule type" value="Genomic_DNA"/>
</dbReference>
<evidence type="ECO:0000313" key="2">
    <source>
        <dbReference type="Proteomes" id="UP000289664"/>
    </source>
</evidence>
<dbReference type="RefSeq" id="WP_009249541.1">
    <property type="nucleotide sequence ID" value="NZ_CP036170.1"/>
</dbReference>
<organism evidence="1 2">
    <name type="scientific">Clostridium scindens (strain ATCC 35704 / DSM 5676 / VPI 13733 / 19)</name>
    <dbReference type="NCBI Taxonomy" id="411468"/>
    <lineage>
        <taxon>Bacteria</taxon>
        <taxon>Bacillati</taxon>
        <taxon>Bacillota</taxon>
        <taxon>Clostridia</taxon>
        <taxon>Lachnospirales</taxon>
        <taxon>Lachnospiraceae</taxon>
    </lineage>
</organism>
<dbReference type="Proteomes" id="UP000289664">
    <property type="component" value="Chromosome"/>
</dbReference>
<evidence type="ECO:0000313" key="1">
    <source>
        <dbReference type="EMBL" id="QBF74347.1"/>
    </source>
</evidence>